<dbReference type="EMBL" id="KV424236">
    <property type="protein sequence ID" value="KZT50100.1"/>
    <property type="molecule type" value="Genomic_DNA"/>
</dbReference>
<organism evidence="1 2">
    <name type="scientific">Calocera cornea HHB12733</name>
    <dbReference type="NCBI Taxonomy" id="1353952"/>
    <lineage>
        <taxon>Eukaryota</taxon>
        <taxon>Fungi</taxon>
        <taxon>Dikarya</taxon>
        <taxon>Basidiomycota</taxon>
        <taxon>Agaricomycotina</taxon>
        <taxon>Dacrymycetes</taxon>
        <taxon>Dacrymycetales</taxon>
        <taxon>Dacrymycetaceae</taxon>
        <taxon>Calocera</taxon>
    </lineage>
</organism>
<proteinExistence type="predicted"/>
<keyword evidence="2" id="KW-1185">Reference proteome</keyword>
<evidence type="ECO:0000313" key="1">
    <source>
        <dbReference type="EMBL" id="KZT50100.1"/>
    </source>
</evidence>
<sequence>MEGAGDGEVTATPRKDATTVTFSARFSTMNSATQTSVELRGKSLEIFLDPALEYLPGGLSTLRGMVWKIGARHQRSAALADVVLTEPLSKTAAELVGACKPGAVMLDVQWLPDCVQKKHVSLEAEHWGGHRIAASHSETGSWALSTAAYKYRTYTRNSSTEGQSLHTLSERPHVDVTMVAGRADPGGTCKTRTDAVPVLDRLESILSIRLRAGQKVSMSGLCGVIADEVGRLLVPILPGRTKILTQHYCSFRRRHRGDGPCG</sequence>
<dbReference type="Proteomes" id="UP000076842">
    <property type="component" value="Unassembled WGS sequence"/>
</dbReference>
<dbReference type="AlphaFoldDB" id="A0A165C1G7"/>
<reference evidence="1 2" key="1">
    <citation type="journal article" date="2016" name="Mol. Biol. Evol.">
        <title>Comparative Genomics of Early-Diverging Mushroom-Forming Fungi Provides Insights into the Origins of Lignocellulose Decay Capabilities.</title>
        <authorList>
            <person name="Nagy L.G."/>
            <person name="Riley R."/>
            <person name="Tritt A."/>
            <person name="Adam C."/>
            <person name="Daum C."/>
            <person name="Floudas D."/>
            <person name="Sun H."/>
            <person name="Yadav J.S."/>
            <person name="Pangilinan J."/>
            <person name="Larsson K.H."/>
            <person name="Matsuura K."/>
            <person name="Barry K."/>
            <person name="Labutti K."/>
            <person name="Kuo R."/>
            <person name="Ohm R.A."/>
            <person name="Bhattacharya S.S."/>
            <person name="Shirouzu T."/>
            <person name="Yoshinaga Y."/>
            <person name="Martin F.M."/>
            <person name="Grigoriev I.V."/>
            <person name="Hibbett D.S."/>
        </authorList>
    </citation>
    <scope>NUCLEOTIDE SEQUENCE [LARGE SCALE GENOMIC DNA]</scope>
    <source>
        <strain evidence="1 2">HHB12733</strain>
    </source>
</reference>
<protein>
    <submittedName>
        <fullName evidence="1">Uncharacterized protein</fullName>
    </submittedName>
</protein>
<name>A0A165C1G7_9BASI</name>
<dbReference type="InParanoid" id="A0A165C1G7"/>
<accession>A0A165C1G7</accession>
<gene>
    <name evidence="1" type="ORF">CALCODRAFT_221358</name>
</gene>
<evidence type="ECO:0000313" key="2">
    <source>
        <dbReference type="Proteomes" id="UP000076842"/>
    </source>
</evidence>